<dbReference type="AlphaFoldDB" id="A0A0E9VTS4"/>
<reference evidence="1" key="1">
    <citation type="submission" date="2014-11" db="EMBL/GenBank/DDBJ databases">
        <authorList>
            <person name="Amaro Gonzalez C."/>
        </authorList>
    </citation>
    <scope>NUCLEOTIDE SEQUENCE</scope>
</reference>
<protein>
    <submittedName>
        <fullName evidence="1">Uncharacterized protein</fullName>
    </submittedName>
</protein>
<organism evidence="1">
    <name type="scientific">Anguilla anguilla</name>
    <name type="common">European freshwater eel</name>
    <name type="synonym">Muraena anguilla</name>
    <dbReference type="NCBI Taxonomy" id="7936"/>
    <lineage>
        <taxon>Eukaryota</taxon>
        <taxon>Metazoa</taxon>
        <taxon>Chordata</taxon>
        <taxon>Craniata</taxon>
        <taxon>Vertebrata</taxon>
        <taxon>Euteleostomi</taxon>
        <taxon>Actinopterygii</taxon>
        <taxon>Neopterygii</taxon>
        <taxon>Teleostei</taxon>
        <taxon>Anguilliformes</taxon>
        <taxon>Anguillidae</taxon>
        <taxon>Anguilla</taxon>
    </lineage>
</organism>
<evidence type="ECO:0000313" key="1">
    <source>
        <dbReference type="EMBL" id="JAH81427.1"/>
    </source>
</evidence>
<dbReference type="EMBL" id="GBXM01027150">
    <property type="protein sequence ID" value="JAH81427.1"/>
    <property type="molecule type" value="Transcribed_RNA"/>
</dbReference>
<accession>A0A0E9VTS4</accession>
<proteinExistence type="predicted"/>
<reference evidence="1" key="2">
    <citation type="journal article" date="2015" name="Fish Shellfish Immunol.">
        <title>Early steps in the European eel (Anguilla anguilla)-Vibrio vulnificus interaction in the gills: Role of the RtxA13 toxin.</title>
        <authorList>
            <person name="Callol A."/>
            <person name="Pajuelo D."/>
            <person name="Ebbesson L."/>
            <person name="Teles M."/>
            <person name="MacKenzie S."/>
            <person name="Amaro C."/>
        </authorList>
    </citation>
    <scope>NUCLEOTIDE SEQUENCE</scope>
</reference>
<sequence>MNVFFFFFFLFFSLHYVKLLFVFKILNSVWFVFLGVTPLVF</sequence>
<name>A0A0E9VTS4_ANGAN</name>